<feature type="domain" description="BHLH" evidence="7">
    <location>
        <begin position="386"/>
        <end position="435"/>
    </location>
</feature>
<comment type="subcellular location">
    <subcellularLocation>
        <location evidence="1">Nucleus</location>
    </subcellularLocation>
</comment>
<name>A0A2R6PHY5_ACTCC</name>
<protein>
    <submittedName>
        <fullName evidence="8">Transcription factor GLABRA like</fullName>
    </submittedName>
</protein>
<dbReference type="OMA" id="IDTEMRM"/>
<dbReference type="Proteomes" id="UP000241394">
    <property type="component" value="Chromosome LG25"/>
</dbReference>
<dbReference type="EMBL" id="NKQK01000025">
    <property type="protein sequence ID" value="PSR91492.1"/>
    <property type="molecule type" value="Genomic_DNA"/>
</dbReference>
<dbReference type="SMART" id="SM00353">
    <property type="entry name" value="HLH"/>
    <property type="match status" value="1"/>
</dbReference>
<keyword evidence="3" id="KW-0010">Activator</keyword>
<sequence>MASGGVRDNLRKQLAVAVRSIQWSYAIFWSISSTQPGVLEWGDGYYNGDIKTRKTVQAEEFNANQIRLQRSEQLRELFESLLAGENSPQARRPSASLSPEDLTHTEWYYLVCMSFEFNIGQGLPGRTLAEGRPIWLCNAHCADSKSFCRSLLAKSASIQTVVCFPFMGGVIELGITELVMEEPGLIQHIKASFLEIPYQIVSKGNARNEKHLVGCEEVEVCSPHSSSNRIVLNDQQAEDRSQKRSWQFKVDDEVTNCVHDSMSSSAKTKKISAIPKKEKENDGCLLKLPEDNPMKLTSLGVQADEVHYLKVLTNLFKDSHQLILGSSFQKCNKESRFISWKKGGFVGTKMPRIGTPQRLLKKVLLLDSREDNDRRQRLWRSKVDDIDSKKHVLSERRRREKIDKRFSILGLLVPSTGKVDQVSILENTIERLKELKRRVEKLESCREVIEVEEVIKRSKPRDTAERISDKYRDNTKKNHLMNKRKACEIDETEPEINQVRVKDSVTDNVSVSVVEKDVVIEIGCPWREFLLLEIMDSMRQLQLDSHSVQSTNTDGILNLTIKSKVQGSTVASAETTRQALQRVVQKCRRSDHFHTAK</sequence>
<evidence type="ECO:0000259" key="7">
    <source>
        <dbReference type="PROSITE" id="PS50888"/>
    </source>
</evidence>
<accession>A0A2R6PHY5</accession>
<feature type="coiled-coil region" evidence="6">
    <location>
        <begin position="422"/>
        <end position="452"/>
    </location>
</feature>
<dbReference type="InParanoid" id="A0A2R6PHY5"/>
<dbReference type="PROSITE" id="PS50888">
    <property type="entry name" value="BHLH"/>
    <property type="match status" value="1"/>
</dbReference>
<evidence type="ECO:0000256" key="5">
    <source>
        <dbReference type="ARBA" id="ARBA00023242"/>
    </source>
</evidence>
<evidence type="ECO:0000313" key="9">
    <source>
        <dbReference type="Proteomes" id="UP000241394"/>
    </source>
</evidence>
<dbReference type="OrthoDB" id="690068at2759"/>
<dbReference type="InterPro" id="IPR025610">
    <property type="entry name" value="MYC/MYB_N"/>
</dbReference>
<keyword evidence="6" id="KW-0175">Coiled coil</keyword>
<organism evidence="8 9">
    <name type="scientific">Actinidia chinensis var. chinensis</name>
    <name type="common">Chinese soft-hair kiwi</name>
    <dbReference type="NCBI Taxonomy" id="1590841"/>
    <lineage>
        <taxon>Eukaryota</taxon>
        <taxon>Viridiplantae</taxon>
        <taxon>Streptophyta</taxon>
        <taxon>Embryophyta</taxon>
        <taxon>Tracheophyta</taxon>
        <taxon>Spermatophyta</taxon>
        <taxon>Magnoliopsida</taxon>
        <taxon>eudicotyledons</taxon>
        <taxon>Gunneridae</taxon>
        <taxon>Pentapetalae</taxon>
        <taxon>asterids</taxon>
        <taxon>Ericales</taxon>
        <taxon>Actinidiaceae</taxon>
        <taxon>Actinidia</taxon>
    </lineage>
</organism>
<keyword evidence="5" id="KW-0539">Nucleus</keyword>
<dbReference type="PANTHER" id="PTHR46266:SF3">
    <property type="entry name" value="TRANSCRIPTION FACTOR EGL1"/>
    <property type="match status" value="1"/>
</dbReference>
<reference evidence="9" key="2">
    <citation type="journal article" date="2018" name="BMC Genomics">
        <title>A manually annotated Actinidia chinensis var. chinensis (kiwifruit) genome highlights the challenges associated with draft genomes and gene prediction in plants.</title>
        <authorList>
            <person name="Pilkington S.M."/>
            <person name="Crowhurst R."/>
            <person name="Hilario E."/>
            <person name="Nardozza S."/>
            <person name="Fraser L."/>
            <person name="Peng Y."/>
            <person name="Gunaseelan K."/>
            <person name="Simpson R."/>
            <person name="Tahir J."/>
            <person name="Deroles S.C."/>
            <person name="Templeton K."/>
            <person name="Luo Z."/>
            <person name="Davy M."/>
            <person name="Cheng C."/>
            <person name="McNeilage M."/>
            <person name="Scaglione D."/>
            <person name="Liu Y."/>
            <person name="Zhang Q."/>
            <person name="Datson P."/>
            <person name="De Silva N."/>
            <person name="Gardiner S.E."/>
            <person name="Bassett H."/>
            <person name="Chagne D."/>
            <person name="McCallum J."/>
            <person name="Dzierzon H."/>
            <person name="Deng C."/>
            <person name="Wang Y.Y."/>
            <person name="Barron L."/>
            <person name="Manako K."/>
            <person name="Bowen J."/>
            <person name="Foster T.M."/>
            <person name="Erridge Z.A."/>
            <person name="Tiffin H."/>
            <person name="Waite C.N."/>
            <person name="Davies K.M."/>
            <person name="Grierson E.P."/>
            <person name="Laing W.A."/>
            <person name="Kirk R."/>
            <person name="Chen X."/>
            <person name="Wood M."/>
            <person name="Montefiori M."/>
            <person name="Brummell D.A."/>
            <person name="Schwinn K.E."/>
            <person name="Catanach A."/>
            <person name="Fullerton C."/>
            <person name="Li D."/>
            <person name="Meiyalaghan S."/>
            <person name="Nieuwenhuizen N."/>
            <person name="Read N."/>
            <person name="Prakash R."/>
            <person name="Hunter D."/>
            <person name="Zhang H."/>
            <person name="McKenzie M."/>
            <person name="Knabel M."/>
            <person name="Harris A."/>
            <person name="Allan A.C."/>
            <person name="Gleave A."/>
            <person name="Chen A."/>
            <person name="Janssen B.J."/>
            <person name="Plunkett B."/>
            <person name="Ampomah-Dwamena C."/>
            <person name="Voogd C."/>
            <person name="Leif D."/>
            <person name="Lafferty D."/>
            <person name="Souleyre E.J.F."/>
            <person name="Varkonyi-Gasic E."/>
            <person name="Gambi F."/>
            <person name="Hanley J."/>
            <person name="Yao J.L."/>
            <person name="Cheung J."/>
            <person name="David K.M."/>
            <person name="Warren B."/>
            <person name="Marsh K."/>
            <person name="Snowden K.C."/>
            <person name="Lin-Wang K."/>
            <person name="Brian L."/>
            <person name="Martinez-Sanchez M."/>
            <person name="Wang M."/>
            <person name="Ileperuma N."/>
            <person name="Macnee N."/>
            <person name="Campin R."/>
            <person name="McAtee P."/>
            <person name="Drummond R.S.M."/>
            <person name="Espley R.V."/>
            <person name="Ireland H.S."/>
            <person name="Wu R."/>
            <person name="Atkinson R.G."/>
            <person name="Karunairetnam S."/>
            <person name="Bulley S."/>
            <person name="Chunkath S."/>
            <person name="Hanley Z."/>
            <person name="Storey R."/>
            <person name="Thrimawithana A.H."/>
            <person name="Thomson S."/>
            <person name="David C."/>
            <person name="Testolin R."/>
            <person name="Huang H."/>
            <person name="Hellens R.P."/>
            <person name="Schaffer R.J."/>
        </authorList>
    </citation>
    <scope>NUCLEOTIDE SEQUENCE [LARGE SCALE GENOMIC DNA]</scope>
    <source>
        <strain evidence="9">cv. Red5</strain>
    </source>
</reference>
<dbReference type="FunCoup" id="A0A2R6PHY5">
    <property type="interactions" value="797"/>
</dbReference>
<evidence type="ECO:0000256" key="4">
    <source>
        <dbReference type="ARBA" id="ARBA00023163"/>
    </source>
</evidence>
<dbReference type="InterPro" id="IPR011598">
    <property type="entry name" value="bHLH_dom"/>
</dbReference>
<dbReference type="Gramene" id="PSR91492">
    <property type="protein sequence ID" value="PSR91492"/>
    <property type="gene ID" value="CEY00_Acc28836"/>
</dbReference>
<keyword evidence="2" id="KW-0805">Transcription regulation</keyword>
<dbReference type="GO" id="GO:0046983">
    <property type="term" value="F:protein dimerization activity"/>
    <property type="evidence" value="ECO:0007669"/>
    <property type="project" value="InterPro"/>
</dbReference>
<dbReference type="AlphaFoldDB" id="A0A2R6PHY5"/>
<reference evidence="8 9" key="1">
    <citation type="submission" date="2017-07" db="EMBL/GenBank/DDBJ databases">
        <title>An improved, manually edited Actinidia chinensis var. chinensis (kiwifruit) genome highlights the challenges associated with draft genomes and gene prediction in plants.</title>
        <authorList>
            <person name="Pilkington S."/>
            <person name="Crowhurst R."/>
            <person name="Hilario E."/>
            <person name="Nardozza S."/>
            <person name="Fraser L."/>
            <person name="Peng Y."/>
            <person name="Gunaseelan K."/>
            <person name="Simpson R."/>
            <person name="Tahir J."/>
            <person name="Deroles S."/>
            <person name="Templeton K."/>
            <person name="Luo Z."/>
            <person name="Davy M."/>
            <person name="Cheng C."/>
            <person name="Mcneilage M."/>
            <person name="Scaglione D."/>
            <person name="Liu Y."/>
            <person name="Zhang Q."/>
            <person name="Datson P."/>
            <person name="De Silva N."/>
            <person name="Gardiner S."/>
            <person name="Bassett H."/>
            <person name="Chagne D."/>
            <person name="Mccallum J."/>
            <person name="Dzierzon H."/>
            <person name="Deng C."/>
            <person name="Wang Y.-Y."/>
            <person name="Barron N."/>
            <person name="Manako K."/>
            <person name="Bowen J."/>
            <person name="Foster T."/>
            <person name="Erridge Z."/>
            <person name="Tiffin H."/>
            <person name="Waite C."/>
            <person name="Davies K."/>
            <person name="Grierson E."/>
            <person name="Laing W."/>
            <person name="Kirk R."/>
            <person name="Chen X."/>
            <person name="Wood M."/>
            <person name="Montefiori M."/>
            <person name="Brummell D."/>
            <person name="Schwinn K."/>
            <person name="Catanach A."/>
            <person name="Fullerton C."/>
            <person name="Li D."/>
            <person name="Meiyalaghan S."/>
            <person name="Nieuwenhuizen N."/>
            <person name="Read N."/>
            <person name="Prakash R."/>
            <person name="Hunter D."/>
            <person name="Zhang H."/>
            <person name="Mckenzie M."/>
            <person name="Knabel M."/>
            <person name="Harris A."/>
            <person name="Allan A."/>
            <person name="Chen A."/>
            <person name="Janssen B."/>
            <person name="Plunkett B."/>
            <person name="Dwamena C."/>
            <person name="Voogd C."/>
            <person name="Leif D."/>
            <person name="Lafferty D."/>
            <person name="Souleyre E."/>
            <person name="Varkonyi-Gasic E."/>
            <person name="Gambi F."/>
            <person name="Hanley J."/>
            <person name="Yao J.-L."/>
            <person name="Cheung J."/>
            <person name="David K."/>
            <person name="Warren B."/>
            <person name="Marsh K."/>
            <person name="Snowden K."/>
            <person name="Lin-Wang K."/>
            <person name="Brian L."/>
            <person name="Martinez-Sanchez M."/>
            <person name="Wang M."/>
            <person name="Ileperuma N."/>
            <person name="Macnee N."/>
            <person name="Campin R."/>
            <person name="Mcatee P."/>
            <person name="Drummond R."/>
            <person name="Espley R."/>
            <person name="Ireland H."/>
            <person name="Wu R."/>
            <person name="Atkinson R."/>
            <person name="Karunairetnam S."/>
            <person name="Bulley S."/>
            <person name="Chunkath S."/>
            <person name="Hanley Z."/>
            <person name="Storey R."/>
            <person name="Thrimawithana A."/>
            <person name="Thomson S."/>
            <person name="David C."/>
            <person name="Testolin R."/>
        </authorList>
    </citation>
    <scope>NUCLEOTIDE SEQUENCE [LARGE SCALE GENOMIC DNA]</scope>
    <source>
        <strain evidence="9">cv. Red5</strain>
        <tissue evidence="8">Young leaf</tissue>
    </source>
</reference>
<evidence type="ECO:0000256" key="1">
    <source>
        <dbReference type="ARBA" id="ARBA00004123"/>
    </source>
</evidence>
<evidence type="ECO:0000256" key="3">
    <source>
        <dbReference type="ARBA" id="ARBA00023159"/>
    </source>
</evidence>
<keyword evidence="4" id="KW-0804">Transcription</keyword>
<keyword evidence="9" id="KW-1185">Reference proteome</keyword>
<dbReference type="STRING" id="1590841.A0A2R6PHY5"/>
<dbReference type="InterPro" id="IPR036638">
    <property type="entry name" value="HLH_DNA-bd_sf"/>
</dbReference>
<dbReference type="Pfam" id="PF22754">
    <property type="entry name" value="bHLH-TF_ACT-like_plant"/>
    <property type="match status" value="1"/>
</dbReference>
<proteinExistence type="predicted"/>
<dbReference type="InterPro" id="IPR054502">
    <property type="entry name" value="bHLH-TF_ACT-like_plant"/>
</dbReference>
<dbReference type="PANTHER" id="PTHR46266">
    <property type="entry name" value="TRANSCRIPTION FACTOR TT8"/>
    <property type="match status" value="1"/>
</dbReference>
<evidence type="ECO:0000313" key="8">
    <source>
        <dbReference type="EMBL" id="PSR91492.1"/>
    </source>
</evidence>
<dbReference type="Gene3D" id="4.10.280.10">
    <property type="entry name" value="Helix-loop-helix DNA-binding domain"/>
    <property type="match status" value="1"/>
</dbReference>
<dbReference type="GO" id="GO:0080090">
    <property type="term" value="P:regulation of primary metabolic process"/>
    <property type="evidence" value="ECO:0007669"/>
    <property type="project" value="UniProtKB-ARBA"/>
</dbReference>
<comment type="caution">
    <text evidence="8">The sequence shown here is derived from an EMBL/GenBank/DDBJ whole genome shotgun (WGS) entry which is preliminary data.</text>
</comment>
<gene>
    <name evidence="8" type="ORF">CEY00_Acc28836</name>
</gene>
<dbReference type="SUPFAM" id="SSF47459">
    <property type="entry name" value="HLH, helix-loop-helix DNA-binding domain"/>
    <property type="match status" value="1"/>
</dbReference>
<evidence type="ECO:0000256" key="6">
    <source>
        <dbReference type="SAM" id="Coils"/>
    </source>
</evidence>
<dbReference type="Pfam" id="PF14215">
    <property type="entry name" value="bHLH-MYC_N"/>
    <property type="match status" value="1"/>
</dbReference>
<dbReference type="GO" id="GO:0005634">
    <property type="term" value="C:nucleus"/>
    <property type="evidence" value="ECO:0007669"/>
    <property type="project" value="UniProtKB-SubCell"/>
</dbReference>
<dbReference type="Pfam" id="PF00010">
    <property type="entry name" value="HLH"/>
    <property type="match status" value="1"/>
</dbReference>
<evidence type="ECO:0000256" key="2">
    <source>
        <dbReference type="ARBA" id="ARBA00023015"/>
    </source>
</evidence>